<proteinExistence type="predicted"/>
<protein>
    <submittedName>
        <fullName evidence="1">Uncharacterized protein</fullName>
    </submittedName>
</protein>
<reference evidence="2" key="1">
    <citation type="journal article" date="2019" name="Int. J. Syst. Evol. Microbiol.">
        <title>The Global Catalogue of Microorganisms (GCM) 10K type strain sequencing project: providing services to taxonomists for standard genome sequencing and annotation.</title>
        <authorList>
            <consortium name="The Broad Institute Genomics Platform"/>
            <consortium name="The Broad Institute Genome Sequencing Center for Infectious Disease"/>
            <person name="Wu L."/>
            <person name="Ma J."/>
        </authorList>
    </citation>
    <scope>NUCLEOTIDE SEQUENCE [LARGE SCALE GENOMIC DNA]</scope>
    <source>
        <strain evidence="2">JCM 31696</strain>
    </source>
</reference>
<evidence type="ECO:0000313" key="1">
    <source>
        <dbReference type="EMBL" id="MFD0853414.1"/>
    </source>
</evidence>
<accession>A0ABW3CII1</accession>
<evidence type="ECO:0000313" key="2">
    <source>
        <dbReference type="Proteomes" id="UP001597083"/>
    </source>
</evidence>
<organism evidence="1 2">
    <name type="scientific">Actinomadura adrarensis</name>
    <dbReference type="NCBI Taxonomy" id="1819600"/>
    <lineage>
        <taxon>Bacteria</taxon>
        <taxon>Bacillati</taxon>
        <taxon>Actinomycetota</taxon>
        <taxon>Actinomycetes</taxon>
        <taxon>Streptosporangiales</taxon>
        <taxon>Thermomonosporaceae</taxon>
        <taxon>Actinomadura</taxon>
    </lineage>
</organism>
<sequence>MSTASGQRGPVTGLYVLITFGPADGRPLSLRVQAVEWLHELVDTLECIIPRSEVVRRLPGGDGLLCFSPPEVRTDMVIELLPRLLAGWLARHNRR</sequence>
<comment type="caution">
    <text evidence="1">The sequence shown here is derived from an EMBL/GenBank/DDBJ whole genome shotgun (WGS) entry which is preliminary data.</text>
</comment>
<feature type="non-terminal residue" evidence="1">
    <location>
        <position position="95"/>
    </location>
</feature>
<dbReference type="EMBL" id="JBHTIR010002146">
    <property type="protein sequence ID" value="MFD0853414.1"/>
    <property type="molecule type" value="Genomic_DNA"/>
</dbReference>
<name>A0ABW3CII1_9ACTN</name>
<dbReference type="Proteomes" id="UP001597083">
    <property type="component" value="Unassembled WGS sequence"/>
</dbReference>
<gene>
    <name evidence="1" type="ORF">ACFQ07_14345</name>
</gene>
<keyword evidence="2" id="KW-1185">Reference proteome</keyword>